<organism evidence="14 15">
    <name type="scientific">Phascolomyces articulosus</name>
    <dbReference type="NCBI Taxonomy" id="60185"/>
    <lineage>
        <taxon>Eukaryota</taxon>
        <taxon>Fungi</taxon>
        <taxon>Fungi incertae sedis</taxon>
        <taxon>Mucoromycota</taxon>
        <taxon>Mucoromycotina</taxon>
        <taxon>Mucoromycetes</taxon>
        <taxon>Mucorales</taxon>
        <taxon>Lichtheimiaceae</taxon>
        <taxon>Phascolomyces</taxon>
    </lineage>
</organism>
<evidence type="ECO:0000256" key="8">
    <source>
        <dbReference type="ARBA" id="ARBA00023315"/>
    </source>
</evidence>
<feature type="transmembrane region" description="Helical" evidence="11">
    <location>
        <begin position="168"/>
        <end position="192"/>
    </location>
</feature>
<keyword evidence="2 11" id="KW-0808">Transferase</keyword>
<proteinExistence type="inferred from homology"/>
<evidence type="ECO:0000256" key="6">
    <source>
        <dbReference type="ARBA" id="ARBA00023139"/>
    </source>
</evidence>
<sequence length="436" mass="49087">MNSSNDNNTISPELPVTAVPVISQQQQSNQHHRQVVRLARGLTHHESLENFDFNNSNDLPPATTTTTVAVSQEQHQEQSSLSPKNISDSTTTTRGDGSPVVTTTTTTTITTTSHNNSTTATPVLLDHPSRPHVYDQGKQHHQKNYQVFPGRNKFFCDGRLMTSREYGAFTITVILLVAPCVLFAVFTCPFLWTQVHPAIPIVFAYVFILALVSMIKTSWSDPGIIPRDLDIPTATDDSNILSSSNSTHSDILLPKEIKIKDMSWTLKYCETCRIYRPPRASHCRQCDNCVENEDHHCIWLNNCIGKRNYRSFFVCISASTVLCLYIIGFCLVHMLTMLQQEGSDMTFGYMFGQAPVSFVLAIVCFVLLFMVGGLTLYHCSLIMRGVTTHEQLRAHIMKAKDYPSNPYKSDNPFINITRVLCQPQPKSYLGRRKFVE</sequence>
<dbReference type="Pfam" id="PF01529">
    <property type="entry name" value="DHHC"/>
    <property type="match status" value="1"/>
</dbReference>
<keyword evidence="7" id="KW-0449">Lipoprotein</keyword>
<evidence type="ECO:0000256" key="3">
    <source>
        <dbReference type="ARBA" id="ARBA00022692"/>
    </source>
</evidence>
<feature type="domain" description="Palmitoyltransferase DHHC" evidence="13">
    <location>
        <begin position="266"/>
        <end position="393"/>
    </location>
</feature>
<evidence type="ECO:0000256" key="4">
    <source>
        <dbReference type="ARBA" id="ARBA00022989"/>
    </source>
</evidence>
<keyword evidence="15" id="KW-1185">Reference proteome</keyword>
<comment type="caution">
    <text evidence="14">The sequence shown here is derived from an EMBL/GenBank/DDBJ whole genome shotgun (WGS) entry which is preliminary data.</text>
</comment>
<dbReference type="GO" id="GO:0005783">
    <property type="term" value="C:endoplasmic reticulum"/>
    <property type="evidence" value="ECO:0007669"/>
    <property type="project" value="TreeGrafter"/>
</dbReference>
<reference evidence="14" key="1">
    <citation type="journal article" date="2022" name="IScience">
        <title>Evolution of zygomycete secretomes and the origins of terrestrial fungal ecologies.</title>
        <authorList>
            <person name="Chang Y."/>
            <person name="Wang Y."/>
            <person name="Mondo S."/>
            <person name="Ahrendt S."/>
            <person name="Andreopoulos W."/>
            <person name="Barry K."/>
            <person name="Beard J."/>
            <person name="Benny G.L."/>
            <person name="Blankenship S."/>
            <person name="Bonito G."/>
            <person name="Cuomo C."/>
            <person name="Desiro A."/>
            <person name="Gervers K.A."/>
            <person name="Hundley H."/>
            <person name="Kuo A."/>
            <person name="LaButti K."/>
            <person name="Lang B.F."/>
            <person name="Lipzen A."/>
            <person name="O'Donnell K."/>
            <person name="Pangilinan J."/>
            <person name="Reynolds N."/>
            <person name="Sandor L."/>
            <person name="Smith M.E."/>
            <person name="Tsang A."/>
            <person name="Grigoriev I.V."/>
            <person name="Stajich J.E."/>
            <person name="Spatafora J.W."/>
        </authorList>
    </citation>
    <scope>NUCLEOTIDE SEQUENCE</scope>
    <source>
        <strain evidence="14">RSA 2281</strain>
    </source>
</reference>
<dbReference type="GO" id="GO:0019706">
    <property type="term" value="F:protein-cysteine S-palmitoyltransferase activity"/>
    <property type="evidence" value="ECO:0007669"/>
    <property type="project" value="UniProtKB-EC"/>
</dbReference>
<protein>
    <recommendedName>
        <fullName evidence="11">Palmitoyltransferase</fullName>
        <ecNumber evidence="11">2.3.1.225</ecNumber>
    </recommendedName>
</protein>
<evidence type="ECO:0000256" key="12">
    <source>
        <dbReference type="SAM" id="MobiDB-lite"/>
    </source>
</evidence>
<dbReference type="EC" id="2.3.1.225" evidence="11"/>
<evidence type="ECO:0000259" key="13">
    <source>
        <dbReference type="Pfam" id="PF01529"/>
    </source>
</evidence>
<evidence type="ECO:0000256" key="5">
    <source>
        <dbReference type="ARBA" id="ARBA00023136"/>
    </source>
</evidence>
<evidence type="ECO:0000256" key="9">
    <source>
        <dbReference type="ARBA" id="ARBA00023463"/>
    </source>
</evidence>
<dbReference type="InterPro" id="IPR001594">
    <property type="entry name" value="Palmitoyltrfase_DHHC"/>
</dbReference>
<reference evidence="14" key="2">
    <citation type="submission" date="2023-02" db="EMBL/GenBank/DDBJ databases">
        <authorList>
            <consortium name="DOE Joint Genome Institute"/>
            <person name="Mondo S.J."/>
            <person name="Chang Y."/>
            <person name="Wang Y."/>
            <person name="Ahrendt S."/>
            <person name="Andreopoulos W."/>
            <person name="Barry K."/>
            <person name="Beard J."/>
            <person name="Benny G.L."/>
            <person name="Blankenship S."/>
            <person name="Bonito G."/>
            <person name="Cuomo C."/>
            <person name="Desiro A."/>
            <person name="Gervers K.A."/>
            <person name="Hundley H."/>
            <person name="Kuo A."/>
            <person name="LaButti K."/>
            <person name="Lang B.F."/>
            <person name="Lipzen A."/>
            <person name="O'Donnell K."/>
            <person name="Pangilinan J."/>
            <person name="Reynolds N."/>
            <person name="Sandor L."/>
            <person name="Smith M.W."/>
            <person name="Tsang A."/>
            <person name="Grigoriev I.V."/>
            <person name="Stajich J.E."/>
            <person name="Spatafora J.W."/>
        </authorList>
    </citation>
    <scope>NUCLEOTIDE SEQUENCE</scope>
    <source>
        <strain evidence="14">RSA 2281</strain>
    </source>
</reference>
<keyword evidence="5 11" id="KW-0472">Membrane</keyword>
<comment type="similarity">
    <text evidence="9">Belongs to the DHHC palmitoyltransferase family. ERF2/ZDHHC9 subfamily.</text>
</comment>
<feature type="compositionally biased region" description="Low complexity" evidence="12">
    <location>
        <begin position="102"/>
        <end position="121"/>
    </location>
</feature>
<dbReference type="Proteomes" id="UP001209540">
    <property type="component" value="Unassembled WGS sequence"/>
</dbReference>
<evidence type="ECO:0000256" key="1">
    <source>
        <dbReference type="ARBA" id="ARBA00004127"/>
    </source>
</evidence>
<feature type="transmembrane region" description="Helical" evidence="11">
    <location>
        <begin position="356"/>
        <end position="377"/>
    </location>
</feature>
<dbReference type="PANTHER" id="PTHR22883">
    <property type="entry name" value="ZINC FINGER DHHC DOMAIN CONTAINING PROTEIN"/>
    <property type="match status" value="1"/>
</dbReference>
<gene>
    <name evidence="14" type="ORF">BDA99DRAFT_498133</name>
</gene>
<evidence type="ECO:0000256" key="7">
    <source>
        <dbReference type="ARBA" id="ARBA00023288"/>
    </source>
</evidence>
<dbReference type="PROSITE" id="PS50216">
    <property type="entry name" value="DHHC"/>
    <property type="match status" value="1"/>
</dbReference>
<keyword evidence="6" id="KW-0564">Palmitate</keyword>
<dbReference type="InterPro" id="IPR039859">
    <property type="entry name" value="PFA4/ZDH16/20/ERF2-like"/>
</dbReference>
<comment type="subcellular location">
    <subcellularLocation>
        <location evidence="1">Endomembrane system</location>
        <topology evidence="1">Multi-pass membrane protein</topology>
    </subcellularLocation>
</comment>
<dbReference type="GO" id="GO:0005794">
    <property type="term" value="C:Golgi apparatus"/>
    <property type="evidence" value="ECO:0007669"/>
    <property type="project" value="TreeGrafter"/>
</dbReference>
<feature type="transmembrane region" description="Helical" evidence="11">
    <location>
        <begin position="198"/>
        <end position="215"/>
    </location>
</feature>
<dbReference type="GO" id="GO:0006612">
    <property type="term" value="P:protein targeting to membrane"/>
    <property type="evidence" value="ECO:0007669"/>
    <property type="project" value="TreeGrafter"/>
</dbReference>
<evidence type="ECO:0000256" key="10">
    <source>
        <dbReference type="ARBA" id="ARBA00048048"/>
    </source>
</evidence>
<evidence type="ECO:0000313" key="14">
    <source>
        <dbReference type="EMBL" id="KAI9274643.1"/>
    </source>
</evidence>
<dbReference type="EMBL" id="JAIXMP010000004">
    <property type="protein sequence ID" value="KAI9274643.1"/>
    <property type="molecule type" value="Genomic_DNA"/>
</dbReference>
<keyword evidence="4 11" id="KW-1133">Transmembrane helix</keyword>
<comment type="catalytic activity">
    <reaction evidence="10 11">
        <text>L-cysteinyl-[protein] + hexadecanoyl-CoA = S-hexadecanoyl-L-cysteinyl-[protein] + CoA</text>
        <dbReference type="Rhea" id="RHEA:36683"/>
        <dbReference type="Rhea" id="RHEA-COMP:10131"/>
        <dbReference type="Rhea" id="RHEA-COMP:11032"/>
        <dbReference type="ChEBI" id="CHEBI:29950"/>
        <dbReference type="ChEBI" id="CHEBI:57287"/>
        <dbReference type="ChEBI" id="CHEBI:57379"/>
        <dbReference type="ChEBI" id="CHEBI:74151"/>
        <dbReference type="EC" id="2.3.1.225"/>
    </reaction>
</comment>
<evidence type="ECO:0000256" key="11">
    <source>
        <dbReference type="RuleBase" id="RU079119"/>
    </source>
</evidence>
<dbReference type="AlphaFoldDB" id="A0AAD5PK07"/>
<feature type="region of interest" description="Disordered" evidence="12">
    <location>
        <begin position="50"/>
        <end position="126"/>
    </location>
</feature>
<evidence type="ECO:0000256" key="2">
    <source>
        <dbReference type="ARBA" id="ARBA00022679"/>
    </source>
</evidence>
<feature type="transmembrane region" description="Helical" evidence="11">
    <location>
        <begin position="312"/>
        <end position="336"/>
    </location>
</feature>
<accession>A0AAD5PK07</accession>
<feature type="compositionally biased region" description="Low complexity" evidence="12">
    <location>
        <begin position="60"/>
        <end position="82"/>
    </location>
</feature>
<keyword evidence="3 11" id="KW-0812">Transmembrane</keyword>
<dbReference type="PANTHER" id="PTHR22883:SF43">
    <property type="entry name" value="PALMITOYLTRANSFERASE APP"/>
    <property type="match status" value="1"/>
</dbReference>
<comment type="domain">
    <text evidence="11">The DHHC domain is required for palmitoyltransferase activity.</text>
</comment>
<evidence type="ECO:0000313" key="15">
    <source>
        <dbReference type="Proteomes" id="UP001209540"/>
    </source>
</evidence>
<keyword evidence="8 11" id="KW-0012">Acyltransferase</keyword>
<name>A0AAD5PK07_9FUNG</name>